<evidence type="ECO:0000256" key="2">
    <source>
        <dbReference type="ARBA" id="ARBA00022475"/>
    </source>
</evidence>
<keyword evidence="2" id="KW-1003">Cell membrane</keyword>
<evidence type="ECO:0000256" key="3">
    <source>
        <dbReference type="ARBA" id="ARBA00022692"/>
    </source>
</evidence>
<dbReference type="GO" id="GO:0005886">
    <property type="term" value="C:plasma membrane"/>
    <property type="evidence" value="ECO:0007669"/>
    <property type="project" value="UniProtKB-SubCell"/>
</dbReference>
<evidence type="ECO:0000313" key="8">
    <source>
        <dbReference type="Proteomes" id="UP000439752"/>
    </source>
</evidence>
<evidence type="ECO:0000256" key="6">
    <source>
        <dbReference type="SAM" id="Phobius"/>
    </source>
</evidence>
<dbReference type="InterPro" id="IPR010343">
    <property type="entry name" value="ArAE_1"/>
</dbReference>
<dbReference type="RefSeq" id="WP_159173758.1">
    <property type="nucleotide sequence ID" value="NZ_LR732312.1"/>
</dbReference>
<evidence type="ECO:0000256" key="1">
    <source>
        <dbReference type="ARBA" id="ARBA00004651"/>
    </source>
</evidence>
<dbReference type="AlphaFoldDB" id="A0A653IFR8"/>
<reference evidence="7 8" key="1">
    <citation type="submission" date="2019-10" db="EMBL/GenBank/DDBJ databases">
        <authorList>
            <person name="Karimi E."/>
        </authorList>
    </citation>
    <scope>NUCLEOTIDE SEQUENCE [LARGE SCALE GENOMIC DNA]</scope>
    <source>
        <strain evidence="7">Exiguobacterium sp. 9Y</strain>
    </source>
</reference>
<evidence type="ECO:0000256" key="5">
    <source>
        <dbReference type="ARBA" id="ARBA00023136"/>
    </source>
</evidence>
<accession>A0A653IFR8</accession>
<dbReference type="Proteomes" id="UP000439752">
    <property type="component" value="Unassembled WGS sequence"/>
</dbReference>
<dbReference type="Pfam" id="PF06081">
    <property type="entry name" value="ArAE_1"/>
    <property type="match status" value="1"/>
</dbReference>
<feature type="transmembrane region" description="Helical" evidence="6">
    <location>
        <begin position="12"/>
        <end position="29"/>
    </location>
</feature>
<dbReference type="EMBL" id="CABWKQ010000030">
    <property type="protein sequence ID" value="VWX37842.1"/>
    <property type="molecule type" value="Genomic_DNA"/>
</dbReference>
<keyword evidence="4 6" id="KW-1133">Transmembrane helix</keyword>
<feature type="transmembrane region" description="Helical" evidence="6">
    <location>
        <begin position="134"/>
        <end position="154"/>
    </location>
</feature>
<evidence type="ECO:0008006" key="9">
    <source>
        <dbReference type="Google" id="ProtNLM"/>
    </source>
</evidence>
<name>A0A653IFR8_9BACL</name>
<evidence type="ECO:0000313" key="7">
    <source>
        <dbReference type="EMBL" id="VWX37842.1"/>
    </source>
</evidence>
<keyword evidence="8" id="KW-1185">Reference proteome</keyword>
<keyword evidence="5 6" id="KW-0472">Membrane</keyword>
<evidence type="ECO:0000256" key="4">
    <source>
        <dbReference type="ARBA" id="ARBA00022989"/>
    </source>
</evidence>
<feature type="transmembrane region" description="Helical" evidence="6">
    <location>
        <begin position="84"/>
        <end position="102"/>
    </location>
</feature>
<gene>
    <name evidence="7" type="ORF">EXIGUO9Y_360119</name>
</gene>
<keyword evidence="3 6" id="KW-0812">Transmembrane</keyword>
<sequence length="381" mass="43167">MGGQSLQIGPRTIKTGLAVILALVISNLFNLSPILPGISAATTLLPSVYQTWKQFLEEAEANLIGAFLTLLALWILGANPANPLAIGIVIMAAISILLAFGFGRTIPHVVLMIIVILESVEGVTEPLWQIVLIRYLLVMLGIACALGVNALIFPPRYGNVYYQKASKLFEKLLVVTRAIAFEGKVAPYRPAIDKMSKSLRETQQLFNLHREEVRGTRQKHVPLLRNIIILQHMQSCLERSVATAERFREREQALSNIADDLRSELFYHVMHIAQRQEKVLLTYDLLLTEEPLAMEDLVKENIAFVKHSFLDRDELEEEEIMEILPIVVAMNEWIQELEAFEKRLHGALKRHATSLSIEQKSVRDKTFNRFKRKKAIDESQK</sequence>
<feature type="transmembrane region" description="Helical" evidence="6">
    <location>
        <begin position="59"/>
        <end position="78"/>
    </location>
</feature>
<proteinExistence type="predicted"/>
<protein>
    <recommendedName>
        <fullName evidence="9">Aromatic acid exporter family protein</fullName>
    </recommendedName>
</protein>
<comment type="subcellular location">
    <subcellularLocation>
        <location evidence="1">Cell membrane</location>
        <topology evidence="1">Multi-pass membrane protein</topology>
    </subcellularLocation>
</comment>
<organism evidence="7 8">
    <name type="scientific">Exiguobacterium oxidotolerans</name>
    <dbReference type="NCBI Taxonomy" id="223958"/>
    <lineage>
        <taxon>Bacteria</taxon>
        <taxon>Bacillati</taxon>
        <taxon>Bacillota</taxon>
        <taxon>Bacilli</taxon>
        <taxon>Bacillales</taxon>
        <taxon>Bacillales Family XII. Incertae Sedis</taxon>
        <taxon>Exiguobacterium</taxon>
    </lineage>
</organism>